<organism evidence="12 13">
    <name type="scientific">Phreatobacter oligotrophus</name>
    <dbReference type="NCBI Taxonomy" id="1122261"/>
    <lineage>
        <taxon>Bacteria</taxon>
        <taxon>Pseudomonadati</taxon>
        <taxon>Pseudomonadota</taxon>
        <taxon>Alphaproteobacteria</taxon>
        <taxon>Hyphomicrobiales</taxon>
        <taxon>Phreatobacteraceae</taxon>
        <taxon>Phreatobacter</taxon>
    </lineage>
</organism>
<keyword evidence="8" id="KW-0812">Transmembrane</keyword>
<keyword evidence="3" id="KW-0597">Phosphoprotein</keyword>
<evidence type="ECO:0000259" key="9">
    <source>
        <dbReference type="PROSITE" id="PS50109"/>
    </source>
</evidence>
<evidence type="ECO:0000313" key="13">
    <source>
        <dbReference type="Proteomes" id="UP000241808"/>
    </source>
</evidence>
<dbReference type="Gene3D" id="3.30.450.20">
    <property type="entry name" value="PAS domain"/>
    <property type="match status" value="1"/>
</dbReference>
<keyword evidence="5 12" id="KW-0418">Kinase</keyword>
<keyword evidence="4" id="KW-0808">Transferase</keyword>
<dbReference type="InterPro" id="IPR000014">
    <property type="entry name" value="PAS"/>
</dbReference>
<dbReference type="PRINTS" id="PR00344">
    <property type="entry name" value="BCTRLSENSOR"/>
</dbReference>
<feature type="domain" description="PAC" evidence="11">
    <location>
        <begin position="294"/>
        <end position="350"/>
    </location>
</feature>
<reference evidence="12 13" key="1">
    <citation type="submission" date="2018-04" db="EMBL/GenBank/DDBJ databases">
        <title>Genomic Encyclopedia of Archaeal and Bacterial Type Strains, Phase II (KMG-II): from individual species to whole genera.</title>
        <authorList>
            <person name="Goeker M."/>
        </authorList>
    </citation>
    <scope>NUCLEOTIDE SEQUENCE [LARGE SCALE GENOMIC DNA]</scope>
    <source>
        <strain evidence="12 13">DSM 25521</strain>
    </source>
</reference>
<dbReference type="Pfam" id="PF00512">
    <property type="entry name" value="HisKA"/>
    <property type="match status" value="1"/>
</dbReference>
<feature type="transmembrane region" description="Helical" evidence="8">
    <location>
        <begin position="84"/>
        <end position="102"/>
    </location>
</feature>
<dbReference type="InterPro" id="IPR004358">
    <property type="entry name" value="Sig_transdc_His_kin-like_C"/>
</dbReference>
<keyword evidence="6" id="KW-0902">Two-component regulatory system</keyword>
<protein>
    <recommendedName>
        <fullName evidence="2">histidine kinase</fullName>
        <ecNumber evidence="2">2.7.13.3</ecNumber>
    </recommendedName>
</protein>
<evidence type="ECO:0000256" key="2">
    <source>
        <dbReference type="ARBA" id="ARBA00012438"/>
    </source>
</evidence>
<dbReference type="InterPro" id="IPR036097">
    <property type="entry name" value="HisK_dim/P_sf"/>
</dbReference>
<dbReference type="InterPro" id="IPR036890">
    <property type="entry name" value="HATPase_C_sf"/>
</dbReference>
<dbReference type="FunFam" id="3.30.565.10:FF:000006">
    <property type="entry name" value="Sensor histidine kinase WalK"/>
    <property type="match status" value="1"/>
</dbReference>
<dbReference type="Proteomes" id="UP000241808">
    <property type="component" value="Unassembled WGS sequence"/>
</dbReference>
<name>A0A2T4ZFK1_9HYPH</name>
<dbReference type="SUPFAM" id="SSF47384">
    <property type="entry name" value="Homodimeric domain of signal transducing histidine kinase"/>
    <property type="match status" value="1"/>
</dbReference>
<evidence type="ECO:0000256" key="3">
    <source>
        <dbReference type="ARBA" id="ARBA00022553"/>
    </source>
</evidence>
<dbReference type="AlphaFoldDB" id="A0A2T4ZFK1"/>
<evidence type="ECO:0000256" key="4">
    <source>
        <dbReference type="ARBA" id="ARBA00022679"/>
    </source>
</evidence>
<dbReference type="GO" id="GO:0006355">
    <property type="term" value="P:regulation of DNA-templated transcription"/>
    <property type="evidence" value="ECO:0007669"/>
    <property type="project" value="InterPro"/>
</dbReference>
<evidence type="ECO:0000259" key="11">
    <source>
        <dbReference type="PROSITE" id="PS50113"/>
    </source>
</evidence>
<feature type="transmembrane region" description="Helical" evidence="8">
    <location>
        <begin position="108"/>
        <end position="139"/>
    </location>
</feature>
<evidence type="ECO:0000256" key="5">
    <source>
        <dbReference type="ARBA" id="ARBA00022777"/>
    </source>
</evidence>
<dbReference type="InterPro" id="IPR035965">
    <property type="entry name" value="PAS-like_dom_sf"/>
</dbReference>
<dbReference type="CDD" id="cd16922">
    <property type="entry name" value="HATPase_EvgS-ArcB-TorS-like"/>
    <property type="match status" value="1"/>
</dbReference>
<dbReference type="FunFam" id="1.10.287.130:FF:000001">
    <property type="entry name" value="Two-component sensor histidine kinase"/>
    <property type="match status" value="1"/>
</dbReference>
<comment type="caution">
    <text evidence="12">The sequence shown here is derived from an EMBL/GenBank/DDBJ whole genome shotgun (WGS) entry which is preliminary data.</text>
</comment>
<dbReference type="SMART" id="SM00091">
    <property type="entry name" value="PAS"/>
    <property type="match status" value="1"/>
</dbReference>
<gene>
    <name evidence="12" type="ORF">C8P69_10272</name>
</gene>
<dbReference type="EMBL" id="PZZL01000002">
    <property type="protein sequence ID" value="PTM60690.1"/>
    <property type="molecule type" value="Genomic_DNA"/>
</dbReference>
<dbReference type="Gene3D" id="1.10.287.130">
    <property type="match status" value="1"/>
</dbReference>
<evidence type="ECO:0000256" key="6">
    <source>
        <dbReference type="ARBA" id="ARBA00023012"/>
    </source>
</evidence>
<dbReference type="GO" id="GO:0000155">
    <property type="term" value="F:phosphorelay sensor kinase activity"/>
    <property type="evidence" value="ECO:0007669"/>
    <property type="project" value="InterPro"/>
</dbReference>
<dbReference type="EC" id="2.7.13.3" evidence="2"/>
<sequence>MVVEVRTADAAFGVRALRESALIHSVRSYLDGLVHPAATVDPVVFARHRAFIATRMIPGLLALSALPLYLAFKGVPGPVETIAFGWLVLPIAIAAFLSRTGAYEQAHLFSAAALTGIVTLIALLSGGLSSFIVIWFALVPAEAVLSGARRVVAAAGGMVLAAVTFIAAAQYGSALPAVGLPPEHLAVAAFASVAAAIVYAISLALSAAMVSRTGEEVTSSGEQRYRLLAENMTDLVTCHARNGAVVFASPAAERVLGVPSYALHGQSLFDRVHVADRPAYLNALSIAASRKVEAAAEFRLRRGDAADGQPTFTWVEMRSRPLSGSGESQQVVSVLRDVSERKRHEAAVDAAREEADRANEARGRFLANVSHELRTPLNAINGFSEMLMHEEAMRLDQARRHEYATLIHDSGEHLLNLVNSILDMSKIESGHFEITPEPFALAPLVNQCMQLVELKAEAGGVALSADLPESFDEVVGDKRAYRQILLNLVANAVKFTKPGGSVTVSLRRDGAFLSLAVTDTGIGIAEADLPRLGSPFFQARSSYDRAYDGTGLGLSVVKGLAELHGGRIEITSQLGRGTRVTLRMPMDCEAHGAGAVAQLPVARSEDRATAAQTFQEGRKIA</sequence>
<dbReference type="InterPro" id="IPR013767">
    <property type="entry name" value="PAS_fold"/>
</dbReference>
<keyword evidence="13" id="KW-1185">Reference proteome</keyword>
<feature type="transmembrane region" description="Helical" evidence="8">
    <location>
        <begin position="151"/>
        <end position="172"/>
    </location>
</feature>
<proteinExistence type="predicted"/>
<dbReference type="SUPFAM" id="SSF55785">
    <property type="entry name" value="PYP-like sensor domain (PAS domain)"/>
    <property type="match status" value="1"/>
</dbReference>
<dbReference type="Pfam" id="PF02518">
    <property type="entry name" value="HATPase_c"/>
    <property type="match status" value="1"/>
</dbReference>
<evidence type="ECO:0000256" key="1">
    <source>
        <dbReference type="ARBA" id="ARBA00000085"/>
    </source>
</evidence>
<feature type="domain" description="PAS" evidence="10">
    <location>
        <begin position="221"/>
        <end position="291"/>
    </location>
</feature>
<evidence type="ECO:0000256" key="7">
    <source>
        <dbReference type="ARBA" id="ARBA00023136"/>
    </source>
</evidence>
<evidence type="ECO:0000313" key="12">
    <source>
        <dbReference type="EMBL" id="PTM60690.1"/>
    </source>
</evidence>
<dbReference type="SMART" id="SM00387">
    <property type="entry name" value="HATPase_c"/>
    <property type="match status" value="1"/>
</dbReference>
<dbReference type="PROSITE" id="PS50112">
    <property type="entry name" value="PAS"/>
    <property type="match status" value="1"/>
</dbReference>
<evidence type="ECO:0000256" key="8">
    <source>
        <dbReference type="SAM" id="Phobius"/>
    </source>
</evidence>
<dbReference type="PROSITE" id="PS50109">
    <property type="entry name" value="HIS_KIN"/>
    <property type="match status" value="1"/>
</dbReference>
<dbReference type="CDD" id="cd00082">
    <property type="entry name" value="HisKA"/>
    <property type="match status" value="1"/>
</dbReference>
<accession>A0A2T4ZFK1</accession>
<dbReference type="PROSITE" id="PS50113">
    <property type="entry name" value="PAC"/>
    <property type="match status" value="1"/>
</dbReference>
<dbReference type="SUPFAM" id="SSF55874">
    <property type="entry name" value="ATPase domain of HSP90 chaperone/DNA topoisomerase II/histidine kinase"/>
    <property type="match status" value="1"/>
</dbReference>
<dbReference type="CDD" id="cd00130">
    <property type="entry name" value="PAS"/>
    <property type="match status" value="1"/>
</dbReference>
<dbReference type="PANTHER" id="PTHR43047">
    <property type="entry name" value="TWO-COMPONENT HISTIDINE PROTEIN KINASE"/>
    <property type="match status" value="1"/>
</dbReference>
<feature type="transmembrane region" description="Helical" evidence="8">
    <location>
        <begin position="184"/>
        <end position="205"/>
    </location>
</feature>
<dbReference type="InterPro" id="IPR003661">
    <property type="entry name" value="HisK_dim/P_dom"/>
</dbReference>
<dbReference type="InterPro" id="IPR005467">
    <property type="entry name" value="His_kinase_dom"/>
</dbReference>
<dbReference type="Gene3D" id="3.30.565.10">
    <property type="entry name" value="Histidine kinase-like ATPase, C-terminal domain"/>
    <property type="match status" value="1"/>
</dbReference>
<dbReference type="NCBIfam" id="TIGR00229">
    <property type="entry name" value="sensory_box"/>
    <property type="match status" value="1"/>
</dbReference>
<feature type="transmembrane region" description="Helical" evidence="8">
    <location>
        <begin position="50"/>
        <end position="72"/>
    </location>
</feature>
<dbReference type="Pfam" id="PF00989">
    <property type="entry name" value="PAS"/>
    <property type="match status" value="1"/>
</dbReference>
<dbReference type="InterPro" id="IPR000700">
    <property type="entry name" value="PAS-assoc_C"/>
</dbReference>
<keyword evidence="7 8" id="KW-0472">Membrane</keyword>
<dbReference type="SMART" id="SM00388">
    <property type="entry name" value="HisKA"/>
    <property type="match status" value="1"/>
</dbReference>
<dbReference type="InterPro" id="IPR003594">
    <property type="entry name" value="HATPase_dom"/>
</dbReference>
<feature type="domain" description="Histidine kinase" evidence="9">
    <location>
        <begin position="368"/>
        <end position="588"/>
    </location>
</feature>
<keyword evidence="8" id="KW-1133">Transmembrane helix</keyword>
<comment type="catalytic activity">
    <reaction evidence="1">
        <text>ATP + protein L-histidine = ADP + protein N-phospho-L-histidine.</text>
        <dbReference type="EC" id="2.7.13.3"/>
    </reaction>
</comment>
<evidence type="ECO:0000259" key="10">
    <source>
        <dbReference type="PROSITE" id="PS50112"/>
    </source>
</evidence>